<evidence type="ECO:0000313" key="4">
    <source>
        <dbReference type="Proteomes" id="UP000078240"/>
    </source>
</evidence>
<proteinExistence type="predicted"/>
<gene>
    <name evidence="3" type="ORF">VFPBJ_02131</name>
</gene>
<feature type="chain" id="PRO_5008103523" description="Secreted protein" evidence="2">
    <location>
        <begin position="31"/>
        <end position="205"/>
    </location>
</feature>
<sequence length="205" mass="22295">MASVCTCLVARWCFAWKMLSLLWHLRDSCSGNLEREFPATSEVTAHSSATDQPCPLDGPTVSARLASGTLLRTNNCAVARPSAGAPVPAAHLCTPFTKGRRPGRRRPESAGPAPSLHVNDARALAQVLAPATSELCSKDGRAKAGVPSAVYGSRTRCRLFLGRGRAIEKTKRHGKPSRHKPTLIEFCRCHRVRVDQVTRTIQRHP</sequence>
<organism evidence="3 4">
    <name type="scientific">Purpureocillium lilacinum</name>
    <name type="common">Paecilomyces lilacinus</name>
    <dbReference type="NCBI Taxonomy" id="33203"/>
    <lineage>
        <taxon>Eukaryota</taxon>
        <taxon>Fungi</taxon>
        <taxon>Dikarya</taxon>
        <taxon>Ascomycota</taxon>
        <taxon>Pezizomycotina</taxon>
        <taxon>Sordariomycetes</taxon>
        <taxon>Hypocreomycetidae</taxon>
        <taxon>Hypocreales</taxon>
        <taxon>Ophiocordycipitaceae</taxon>
        <taxon>Purpureocillium</taxon>
    </lineage>
</organism>
<name>A0A179HEZ6_PURLI</name>
<accession>A0A179HEZ6</accession>
<reference evidence="3 4" key="1">
    <citation type="submission" date="2016-01" db="EMBL/GenBank/DDBJ databases">
        <title>Biosynthesis of antibiotic leucinostatins and their inhibition on Phytophthora in bio-control Purpureocillium lilacinum.</title>
        <authorList>
            <person name="Wang G."/>
            <person name="Liu Z."/>
            <person name="Lin R."/>
            <person name="Li E."/>
            <person name="Mao Z."/>
            <person name="Ling J."/>
            <person name="Yin W."/>
            <person name="Xie B."/>
        </authorList>
    </citation>
    <scope>NUCLEOTIDE SEQUENCE [LARGE SCALE GENOMIC DNA]</scope>
    <source>
        <strain evidence="3">PLBJ-1</strain>
    </source>
</reference>
<protein>
    <recommendedName>
        <fullName evidence="5">Secreted protein</fullName>
    </recommendedName>
</protein>
<feature type="region of interest" description="Disordered" evidence="1">
    <location>
        <begin position="94"/>
        <end position="116"/>
    </location>
</feature>
<keyword evidence="2" id="KW-0732">Signal</keyword>
<evidence type="ECO:0000256" key="2">
    <source>
        <dbReference type="SAM" id="SignalP"/>
    </source>
</evidence>
<feature type="signal peptide" evidence="2">
    <location>
        <begin position="1"/>
        <end position="30"/>
    </location>
</feature>
<evidence type="ECO:0008006" key="5">
    <source>
        <dbReference type="Google" id="ProtNLM"/>
    </source>
</evidence>
<evidence type="ECO:0000313" key="3">
    <source>
        <dbReference type="EMBL" id="OAQ88090.1"/>
    </source>
</evidence>
<dbReference type="AlphaFoldDB" id="A0A179HEZ6"/>
<dbReference type="EMBL" id="LSBH01000001">
    <property type="protein sequence ID" value="OAQ88090.1"/>
    <property type="molecule type" value="Genomic_DNA"/>
</dbReference>
<evidence type="ECO:0000256" key="1">
    <source>
        <dbReference type="SAM" id="MobiDB-lite"/>
    </source>
</evidence>
<comment type="caution">
    <text evidence="3">The sequence shown here is derived from an EMBL/GenBank/DDBJ whole genome shotgun (WGS) entry which is preliminary data.</text>
</comment>
<dbReference type="Proteomes" id="UP000078240">
    <property type="component" value="Unassembled WGS sequence"/>
</dbReference>